<dbReference type="AlphaFoldDB" id="A0A6J4JSK7"/>
<dbReference type="EMBL" id="CADCTJ010001151">
    <property type="protein sequence ID" value="CAA9286354.1"/>
    <property type="molecule type" value="Genomic_DNA"/>
</dbReference>
<protein>
    <submittedName>
        <fullName evidence="1">Uncharacterized protein</fullName>
    </submittedName>
</protein>
<gene>
    <name evidence="1" type="ORF">AVDCRST_MAG95-3674</name>
</gene>
<evidence type="ECO:0000313" key="1">
    <source>
        <dbReference type="EMBL" id="CAA9286354.1"/>
    </source>
</evidence>
<sequence>MAAATIRSSSTGLQSAWHPNPDYLVMGLRFTHGIGPPVTFPYR</sequence>
<organism evidence="1">
    <name type="scientific">uncultured Adhaeribacter sp</name>
    <dbReference type="NCBI Taxonomy" id="448109"/>
    <lineage>
        <taxon>Bacteria</taxon>
        <taxon>Pseudomonadati</taxon>
        <taxon>Bacteroidota</taxon>
        <taxon>Cytophagia</taxon>
        <taxon>Cytophagales</taxon>
        <taxon>Hymenobacteraceae</taxon>
        <taxon>Adhaeribacter</taxon>
        <taxon>environmental samples</taxon>
    </lineage>
</organism>
<reference evidence="1" key="1">
    <citation type="submission" date="2020-02" db="EMBL/GenBank/DDBJ databases">
        <authorList>
            <person name="Meier V. D."/>
        </authorList>
    </citation>
    <scope>NUCLEOTIDE SEQUENCE</scope>
    <source>
        <strain evidence="1">AVDCRST_MAG95</strain>
    </source>
</reference>
<accession>A0A6J4JSK7</accession>
<name>A0A6J4JSK7_9BACT</name>
<proteinExistence type="predicted"/>